<dbReference type="EMBL" id="CP093350">
    <property type="protein sequence ID" value="WOH11644.1"/>
    <property type="molecule type" value="Genomic_DNA"/>
</dbReference>
<reference evidence="1" key="2">
    <citation type="submission" date="2022-03" db="EMBL/GenBank/DDBJ databases">
        <title>Draft title - Genomic analysis of global carrot germplasm unveils the trajectory of domestication and the origin of high carotenoid orange carrot.</title>
        <authorList>
            <person name="Iorizzo M."/>
            <person name="Ellison S."/>
            <person name="Senalik D."/>
            <person name="Macko-Podgorni A."/>
            <person name="Grzebelus D."/>
            <person name="Bostan H."/>
            <person name="Rolling W."/>
            <person name="Curaba J."/>
            <person name="Simon P."/>
        </authorList>
    </citation>
    <scope>NUCLEOTIDE SEQUENCE</scope>
    <source>
        <tissue evidence="1">Leaf</tissue>
    </source>
</reference>
<name>A0AAF1B9S0_DAUCS</name>
<reference evidence="1" key="1">
    <citation type="journal article" date="2016" name="Nat. Genet.">
        <title>A high-quality carrot genome assembly provides new insights into carotenoid accumulation and asterid genome evolution.</title>
        <authorList>
            <person name="Iorizzo M."/>
            <person name="Ellison S."/>
            <person name="Senalik D."/>
            <person name="Zeng P."/>
            <person name="Satapoomin P."/>
            <person name="Huang J."/>
            <person name="Bowman M."/>
            <person name="Iovene M."/>
            <person name="Sanseverino W."/>
            <person name="Cavagnaro P."/>
            <person name="Yildiz M."/>
            <person name="Macko-Podgorni A."/>
            <person name="Moranska E."/>
            <person name="Grzebelus E."/>
            <person name="Grzebelus D."/>
            <person name="Ashrafi H."/>
            <person name="Zheng Z."/>
            <person name="Cheng S."/>
            <person name="Spooner D."/>
            <person name="Van Deynze A."/>
            <person name="Simon P."/>
        </authorList>
    </citation>
    <scope>NUCLEOTIDE SEQUENCE</scope>
    <source>
        <tissue evidence="1">Leaf</tissue>
    </source>
</reference>
<evidence type="ECO:0000313" key="2">
    <source>
        <dbReference type="Proteomes" id="UP000077755"/>
    </source>
</evidence>
<evidence type="ECO:0008006" key="3">
    <source>
        <dbReference type="Google" id="ProtNLM"/>
    </source>
</evidence>
<keyword evidence="2" id="KW-1185">Reference proteome</keyword>
<dbReference type="SUPFAM" id="SSF140996">
    <property type="entry name" value="Hermes dimerisation domain"/>
    <property type="match status" value="1"/>
</dbReference>
<dbReference type="PANTHER" id="PTHR46481">
    <property type="entry name" value="ZINC FINGER BED DOMAIN-CONTAINING PROTEIN 4"/>
    <property type="match status" value="1"/>
</dbReference>
<dbReference type="AlphaFoldDB" id="A0AAF1B9S0"/>
<evidence type="ECO:0000313" key="1">
    <source>
        <dbReference type="EMBL" id="WOH11644.1"/>
    </source>
</evidence>
<organism evidence="1 2">
    <name type="scientific">Daucus carota subsp. sativus</name>
    <name type="common">Carrot</name>
    <dbReference type="NCBI Taxonomy" id="79200"/>
    <lineage>
        <taxon>Eukaryota</taxon>
        <taxon>Viridiplantae</taxon>
        <taxon>Streptophyta</taxon>
        <taxon>Embryophyta</taxon>
        <taxon>Tracheophyta</taxon>
        <taxon>Spermatophyta</taxon>
        <taxon>Magnoliopsida</taxon>
        <taxon>eudicotyledons</taxon>
        <taxon>Gunneridae</taxon>
        <taxon>Pentapetalae</taxon>
        <taxon>asterids</taxon>
        <taxon>campanulids</taxon>
        <taxon>Apiales</taxon>
        <taxon>Apiaceae</taxon>
        <taxon>Apioideae</taxon>
        <taxon>Scandiceae</taxon>
        <taxon>Daucinae</taxon>
        <taxon>Daucus</taxon>
        <taxon>Daucus sect. Daucus</taxon>
    </lineage>
</organism>
<dbReference type="Proteomes" id="UP000077755">
    <property type="component" value="Chromosome 8"/>
</dbReference>
<dbReference type="PANTHER" id="PTHR46481:SF8">
    <property type="entry name" value="ZINC FINGER BED DOMAIN-CONTAINING PROTEIN RICESLEEPER 1-LIKE"/>
    <property type="match status" value="1"/>
</dbReference>
<gene>
    <name evidence="1" type="ORF">DCAR_0831134</name>
</gene>
<sequence length="96" mass="11175">MCRIALAKFIMKDEQAFRCVEGEGFGELLQELQPMFVIPSRVTIARDVHDLYFRKRAKMMEVLTTASQRVCLTTDCWTSLRQMAYMCLTAHYIDSD</sequence>
<accession>A0AAF1B9S0</accession>
<proteinExistence type="predicted"/>
<protein>
    <recommendedName>
        <fullName evidence="3">hAT-like transposase RNase-H fold domain-containing protein</fullName>
    </recommendedName>
</protein>
<dbReference type="InterPro" id="IPR052035">
    <property type="entry name" value="ZnF_BED_domain_contain"/>
</dbReference>